<dbReference type="PROSITE" id="PS50994">
    <property type="entry name" value="INTEGRASE"/>
    <property type="match status" value="1"/>
</dbReference>
<evidence type="ECO:0000313" key="4">
    <source>
        <dbReference type="Proteomes" id="UP001150830"/>
    </source>
</evidence>
<dbReference type="GO" id="GO:0004803">
    <property type="term" value="F:transposase activity"/>
    <property type="evidence" value="ECO:0007669"/>
    <property type="project" value="TreeGrafter"/>
</dbReference>
<dbReference type="GO" id="GO:0006310">
    <property type="term" value="P:DNA recombination"/>
    <property type="evidence" value="ECO:0007669"/>
    <property type="project" value="UniProtKB-KW"/>
</dbReference>
<dbReference type="Proteomes" id="UP001150830">
    <property type="component" value="Unassembled WGS sequence"/>
</dbReference>
<dbReference type="Gene3D" id="3.30.420.10">
    <property type="entry name" value="Ribonuclease H-like superfamily/Ribonuclease H"/>
    <property type="match status" value="1"/>
</dbReference>
<dbReference type="GO" id="GO:0015074">
    <property type="term" value="P:DNA integration"/>
    <property type="evidence" value="ECO:0007669"/>
    <property type="project" value="InterPro"/>
</dbReference>
<dbReference type="InterPro" id="IPR051917">
    <property type="entry name" value="Transposase-Integrase"/>
</dbReference>
<dbReference type="NCBIfam" id="NF033563">
    <property type="entry name" value="transpos_IS30"/>
    <property type="match status" value="1"/>
</dbReference>
<dbReference type="Pfam" id="PF00665">
    <property type="entry name" value="rve"/>
    <property type="match status" value="1"/>
</dbReference>
<organism evidence="3 4">
    <name type="scientific">Parathalassolituus penaei</name>
    <dbReference type="NCBI Taxonomy" id="2997323"/>
    <lineage>
        <taxon>Bacteria</taxon>
        <taxon>Pseudomonadati</taxon>
        <taxon>Pseudomonadota</taxon>
        <taxon>Gammaproteobacteria</taxon>
        <taxon>Oceanospirillales</taxon>
        <taxon>Oceanospirillaceae</taxon>
        <taxon>Parathalassolituus</taxon>
    </lineage>
</organism>
<dbReference type="InterPro" id="IPR012337">
    <property type="entry name" value="RNaseH-like_sf"/>
</dbReference>
<dbReference type="GO" id="GO:0032196">
    <property type="term" value="P:transposition"/>
    <property type="evidence" value="ECO:0007669"/>
    <property type="project" value="TreeGrafter"/>
</dbReference>
<dbReference type="PANTHER" id="PTHR10948">
    <property type="entry name" value="TRANSPOSASE"/>
    <property type="match status" value="1"/>
</dbReference>
<dbReference type="EMBL" id="JAPNOA010000028">
    <property type="protein sequence ID" value="MCY0965648.1"/>
    <property type="molecule type" value="Genomic_DNA"/>
</dbReference>
<dbReference type="InterPro" id="IPR036397">
    <property type="entry name" value="RNaseH_sf"/>
</dbReference>
<dbReference type="Gene3D" id="1.10.10.60">
    <property type="entry name" value="Homeodomain-like"/>
    <property type="match status" value="1"/>
</dbReference>
<dbReference type="GO" id="GO:0005829">
    <property type="term" value="C:cytosol"/>
    <property type="evidence" value="ECO:0007669"/>
    <property type="project" value="TreeGrafter"/>
</dbReference>
<evidence type="ECO:0000259" key="2">
    <source>
        <dbReference type="PROSITE" id="PS50994"/>
    </source>
</evidence>
<evidence type="ECO:0000313" key="3">
    <source>
        <dbReference type="EMBL" id="MCY0965648.1"/>
    </source>
</evidence>
<gene>
    <name evidence="3" type="ORF">OUO13_10650</name>
</gene>
<protein>
    <submittedName>
        <fullName evidence="3">IS30 family transposase</fullName>
    </submittedName>
</protein>
<accession>A0A9X3ITY7</accession>
<reference evidence="3" key="1">
    <citation type="submission" date="2022-11" db="EMBL/GenBank/DDBJ databases">
        <title>Parathalassolutuus dongxingensis gen. nov., sp. nov., a novel member of family Oceanospirillaceae isolated from a coastal shrimp pond in Guangxi, China.</title>
        <authorList>
            <person name="Chen H."/>
        </authorList>
    </citation>
    <scope>NUCLEOTIDE SEQUENCE</scope>
    <source>
        <strain evidence="3">G-43</strain>
    </source>
</reference>
<feature type="domain" description="Integrase catalytic" evidence="2">
    <location>
        <begin position="151"/>
        <end position="310"/>
    </location>
</feature>
<dbReference type="InterPro" id="IPR025246">
    <property type="entry name" value="IS30-like_HTH"/>
</dbReference>
<dbReference type="Pfam" id="PF13936">
    <property type="entry name" value="HTH_38"/>
    <property type="match status" value="1"/>
</dbReference>
<dbReference type="PANTHER" id="PTHR10948:SF23">
    <property type="entry name" value="TRANSPOSASE INSI FOR INSERTION SEQUENCE ELEMENT IS30A-RELATED"/>
    <property type="match status" value="1"/>
</dbReference>
<evidence type="ECO:0000256" key="1">
    <source>
        <dbReference type="ARBA" id="ARBA00023172"/>
    </source>
</evidence>
<dbReference type="InterPro" id="IPR053392">
    <property type="entry name" value="Transposase_IS30-like"/>
</dbReference>
<name>A0A9X3ITY7_9GAMM</name>
<sequence length="317" mass="36633">MGNHYNQLTLDERYQIQALHELNWSARKIAARLNRSNKTISRELKRSDSDYRACDAQQRAIKCRVTAHKFSVKSRPLWQQIDWLLSLDLSPEQIANRFKLEQGEHVIGLQTIYRWVHAKGQQSRLPRSGKRYRKRPGDTAGAHLIPNRVDIDERPASVDLKIEMGHWEADTVHAPDGYLVTLVERVSKLFLVARVPRKTKLSVSRAIIKLLNPYQSLCQTITFDNGGEFAGHEGIARKLGAKCYFAKPYHSWQRGLNENTNGLLRRYLPKGSEISKLTTKAIKELEFRINCRPRKALGYWSPYEFLAKERVSLMLDI</sequence>
<dbReference type="GO" id="GO:0003676">
    <property type="term" value="F:nucleic acid binding"/>
    <property type="evidence" value="ECO:0007669"/>
    <property type="project" value="InterPro"/>
</dbReference>
<keyword evidence="4" id="KW-1185">Reference proteome</keyword>
<comment type="caution">
    <text evidence="3">The sequence shown here is derived from an EMBL/GenBank/DDBJ whole genome shotgun (WGS) entry which is preliminary data.</text>
</comment>
<dbReference type="RefSeq" id="WP_283173862.1">
    <property type="nucleotide sequence ID" value="NZ_JAPNOA010000028.1"/>
</dbReference>
<proteinExistence type="predicted"/>
<dbReference type="InterPro" id="IPR001584">
    <property type="entry name" value="Integrase_cat-core"/>
</dbReference>
<keyword evidence="1" id="KW-0233">DNA recombination</keyword>
<dbReference type="AlphaFoldDB" id="A0A9X3ITY7"/>
<dbReference type="SUPFAM" id="SSF53098">
    <property type="entry name" value="Ribonuclease H-like"/>
    <property type="match status" value="1"/>
</dbReference>